<dbReference type="OrthoDB" id="9804714at2"/>
<dbReference type="SUPFAM" id="SSF53098">
    <property type="entry name" value="Ribonuclease H-like"/>
    <property type="match status" value="1"/>
</dbReference>
<dbReference type="Gene3D" id="3.30.420.140">
    <property type="entry name" value="YqgF/RNase H-like domain"/>
    <property type="match status" value="1"/>
</dbReference>
<dbReference type="FunFam" id="1.10.10.650:FF:000001">
    <property type="entry name" value="S1 RNA-binding domain 1"/>
    <property type="match status" value="1"/>
</dbReference>
<evidence type="ECO:0000259" key="1">
    <source>
        <dbReference type="PROSITE" id="PS50126"/>
    </source>
</evidence>
<dbReference type="InterPro" id="IPR032639">
    <property type="entry name" value="Tex_YqgF"/>
</dbReference>
<dbReference type="EMBL" id="QKRA01000008">
    <property type="protein sequence ID" value="RDL43388.1"/>
    <property type="molecule type" value="Genomic_DNA"/>
</dbReference>
<reference evidence="2 3" key="1">
    <citation type="submission" date="2018-06" db="EMBL/GenBank/DDBJ databases">
        <title>Marinomonas sp. YLB-05 draft genome sequence.</title>
        <authorList>
            <person name="Yu L."/>
            <person name="Tang X."/>
        </authorList>
    </citation>
    <scope>NUCLEOTIDE SEQUENCE [LARGE SCALE GENOMIC DNA]</scope>
    <source>
        <strain evidence="2 3">YLB-05</strain>
    </source>
</reference>
<dbReference type="Pfam" id="PF16921">
    <property type="entry name" value="Tex_YqgF"/>
    <property type="match status" value="1"/>
</dbReference>
<dbReference type="Gene3D" id="1.10.10.650">
    <property type="entry name" value="RuvA domain 2-like"/>
    <property type="match status" value="1"/>
</dbReference>
<dbReference type="SMART" id="SM00316">
    <property type="entry name" value="S1"/>
    <property type="match status" value="1"/>
</dbReference>
<dbReference type="AlphaFoldDB" id="A0A370U6J6"/>
<dbReference type="SMART" id="SM00732">
    <property type="entry name" value="YqgFc"/>
    <property type="match status" value="1"/>
</dbReference>
<dbReference type="Gene3D" id="2.40.50.140">
    <property type="entry name" value="Nucleic acid-binding proteins"/>
    <property type="match status" value="1"/>
</dbReference>
<feature type="domain" description="S1 motif" evidence="1">
    <location>
        <begin position="648"/>
        <end position="717"/>
    </location>
</feature>
<dbReference type="Gene3D" id="1.10.150.310">
    <property type="entry name" value="Tex RuvX-like domain-like"/>
    <property type="match status" value="1"/>
</dbReference>
<comment type="caution">
    <text evidence="2">The sequence shown here is derived from an EMBL/GenBank/DDBJ whole genome shotgun (WGS) entry which is preliminary data.</text>
</comment>
<dbReference type="InterPro" id="IPR050437">
    <property type="entry name" value="Ribos_protein_bS1-like"/>
</dbReference>
<dbReference type="Pfam" id="PF09371">
    <property type="entry name" value="Tex_N"/>
    <property type="match status" value="1"/>
</dbReference>
<dbReference type="SUPFAM" id="SSF158832">
    <property type="entry name" value="Tex N-terminal region-like"/>
    <property type="match status" value="1"/>
</dbReference>
<keyword evidence="3" id="KW-1185">Reference proteome</keyword>
<dbReference type="Pfam" id="PF12836">
    <property type="entry name" value="HHH_3"/>
    <property type="match status" value="1"/>
</dbReference>
<evidence type="ECO:0000313" key="3">
    <source>
        <dbReference type="Proteomes" id="UP000254326"/>
    </source>
</evidence>
<dbReference type="PANTHER" id="PTHR10724:SF10">
    <property type="entry name" value="S1 RNA-BINDING DOMAIN-CONTAINING PROTEIN 1"/>
    <property type="match status" value="1"/>
</dbReference>
<dbReference type="Gene3D" id="1.10.3500.10">
    <property type="entry name" value="Tex N-terminal region-like"/>
    <property type="match status" value="1"/>
</dbReference>
<protein>
    <submittedName>
        <fullName evidence="2">RNA-binding transcriptional accessory protein</fullName>
    </submittedName>
</protein>
<dbReference type="SUPFAM" id="SSF47781">
    <property type="entry name" value="RuvA domain 2-like"/>
    <property type="match status" value="2"/>
</dbReference>
<dbReference type="InterPro" id="IPR018974">
    <property type="entry name" value="Tex-like_N"/>
</dbReference>
<dbReference type="GO" id="GO:0006412">
    <property type="term" value="P:translation"/>
    <property type="evidence" value="ECO:0007669"/>
    <property type="project" value="TreeGrafter"/>
</dbReference>
<dbReference type="PROSITE" id="PS50126">
    <property type="entry name" value="S1"/>
    <property type="match status" value="1"/>
</dbReference>
<dbReference type="PANTHER" id="PTHR10724">
    <property type="entry name" value="30S RIBOSOMAL PROTEIN S1"/>
    <property type="match status" value="1"/>
</dbReference>
<dbReference type="InterPro" id="IPR012337">
    <property type="entry name" value="RNaseH-like_sf"/>
</dbReference>
<evidence type="ECO:0000313" key="2">
    <source>
        <dbReference type="EMBL" id="RDL43388.1"/>
    </source>
</evidence>
<dbReference type="InterPro" id="IPR003029">
    <property type="entry name" value="S1_domain"/>
</dbReference>
<dbReference type="GO" id="GO:0005737">
    <property type="term" value="C:cytoplasm"/>
    <property type="evidence" value="ECO:0007669"/>
    <property type="project" value="UniProtKB-ARBA"/>
</dbReference>
<accession>A0A370U6J6</accession>
<dbReference type="FunFam" id="2.40.50.140:FF:000051">
    <property type="entry name" value="RNA-binding transcriptional accessory protein"/>
    <property type="match status" value="1"/>
</dbReference>
<dbReference type="InterPro" id="IPR023319">
    <property type="entry name" value="Tex-like_HTH_dom_sf"/>
</dbReference>
<dbReference type="Pfam" id="PF17674">
    <property type="entry name" value="HHH_9"/>
    <property type="match status" value="1"/>
</dbReference>
<proteinExistence type="predicted"/>
<dbReference type="SUPFAM" id="SSF50249">
    <property type="entry name" value="Nucleic acid-binding proteins"/>
    <property type="match status" value="1"/>
</dbReference>
<dbReference type="InterPro" id="IPR055179">
    <property type="entry name" value="Tex-like_central_region"/>
</dbReference>
<dbReference type="FunFam" id="3.30.420.140:FF:000001">
    <property type="entry name" value="RNA-binding transcriptional accessory protein"/>
    <property type="match status" value="1"/>
</dbReference>
<dbReference type="InterPro" id="IPR023323">
    <property type="entry name" value="Tex-like_dom_sf"/>
</dbReference>
<dbReference type="Proteomes" id="UP000254326">
    <property type="component" value="Unassembled WGS sequence"/>
</dbReference>
<dbReference type="FunFam" id="1.10.150.310:FF:000002">
    <property type="entry name" value="Putative transcription modulator/accessory protein"/>
    <property type="match status" value="1"/>
</dbReference>
<dbReference type="CDD" id="cd05685">
    <property type="entry name" value="S1_Tex"/>
    <property type="match status" value="1"/>
</dbReference>
<name>A0A370U6J6_9GAMM</name>
<dbReference type="InterPro" id="IPR041692">
    <property type="entry name" value="HHH_9"/>
</dbReference>
<dbReference type="InterPro" id="IPR037027">
    <property type="entry name" value="YqgF/RNaseH-like_dom_sf"/>
</dbReference>
<dbReference type="InterPro" id="IPR012340">
    <property type="entry name" value="NA-bd_OB-fold"/>
</dbReference>
<dbReference type="Pfam" id="PF00575">
    <property type="entry name" value="S1"/>
    <property type="match status" value="1"/>
</dbReference>
<gene>
    <name evidence="2" type="ORF">DN730_15485</name>
</gene>
<organism evidence="2 3">
    <name type="scientific">Marinomonas piezotolerans</name>
    <dbReference type="NCBI Taxonomy" id="2213058"/>
    <lineage>
        <taxon>Bacteria</taxon>
        <taxon>Pseudomonadati</taxon>
        <taxon>Pseudomonadota</taxon>
        <taxon>Gammaproteobacteria</taxon>
        <taxon>Oceanospirillales</taxon>
        <taxon>Oceanospirillaceae</taxon>
        <taxon>Marinomonas</taxon>
    </lineage>
</organism>
<dbReference type="GO" id="GO:0003729">
    <property type="term" value="F:mRNA binding"/>
    <property type="evidence" value="ECO:0007669"/>
    <property type="project" value="TreeGrafter"/>
</dbReference>
<dbReference type="Pfam" id="PF22706">
    <property type="entry name" value="Tex_central_region"/>
    <property type="match status" value="1"/>
</dbReference>
<dbReference type="InterPro" id="IPR006641">
    <property type="entry name" value="YqgF/RNaseH-like_dom"/>
</dbReference>
<dbReference type="InterPro" id="IPR010994">
    <property type="entry name" value="RuvA_2-like"/>
</dbReference>
<dbReference type="InterPro" id="IPR044146">
    <property type="entry name" value="S1_Tex"/>
</dbReference>
<dbReference type="GO" id="GO:0003735">
    <property type="term" value="F:structural constituent of ribosome"/>
    <property type="evidence" value="ECO:0007669"/>
    <property type="project" value="TreeGrafter"/>
</dbReference>
<sequence>MSQTLIKKIAGEFSISKDVAQKIIQLFIDGATVPFIARYRKETTGGMSGEVLREYYNRWQYLVDLEKRRGAILSILKGIPELPKEVFQSIQRAQTKSELEDIYAPYKSIRQSKADLAIEQGLMEFAIQLWSRGNGQAKALYQTLSPRFKKPVSFAETIVGAQEIIIERLSQNTLLINACKQWLFKDGQLVSRVLRGKKESGEKFRDYFDYQEAVQKIPSHRLLALFRGKKESILKLSIEPLSSALPYSLQKVELLTPIGFPLIKEGAISKEKFAWLEKAWLQTLQSKIENDILSDLKNKAERGAIDVFQANLRDLLMAAPAGSKRTLALDPGFRNGVKWAAIDEQGRLLDSGVIFPHPPQNQERRARESITQVLQHFEIEWAVVGNGTASRETEAFVKQVIAEQELSCQCVVVSEAGASVYSASKVAIEEFPDLDVTIRGAISIARRFQDPLAELVKIDPQAIGVGQYQHDVKANRLKQALSDVVEDCVNAVGVDLNLASASLLSYVAGLTERLAQNIVALRDQLGEFTSRDQIKKVKGIGDKAFEQCAGFLRIRNGHEPLDASSVHPESYTLVKQMANSVGMDVASLIGNQTALAKLGQSSSFGGSLAYTYTDIINELAKPGRDPRPEFQYAQFDATISSISDLYSGMTLEGVITNVAAFGAFVDIGVHQDGLVHISQLANRFVKDPRDEVKVGEVVKVEVLEVDEKRKRIALKRVTS</sequence>
<dbReference type="GO" id="GO:0006139">
    <property type="term" value="P:nucleobase-containing compound metabolic process"/>
    <property type="evidence" value="ECO:0007669"/>
    <property type="project" value="InterPro"/>
</dbReference>